<dbReference type="SUPFAM" id="SSF52980">
    <property type="entry name" value="Restriction endonuclease-like"/>
    <property type="match status" value="1"/>
</dbReference>
<dbReference type="Pfam" id="PF05685">
    <property type="entry name" value="Uma2"/>
    <property type="match status" value="1"/>
</dbReference>
<evidence type="ECO:0000313" key="3">
    <source>
        <dbReference type="Proteomes" id="UP001497493"/>
    </source>
</evidence>
<sequence>MPGLWQTSHSRRRFTWSDYRNWPEGERWELIDGVAYAMAPAPSTRHQQVALKLASRFEQKLSGKRCRPFTAPIDVKLSEHDVVQPDVLVVCDPAKITPTHIEGAPEVVVEVLSPATATKDLREKKALYGRYGVREYLVADPLENYLQRYRRGEDGTFEAPEIFGPQETLALLELEDVAIDLWEVFELPPPEAEPTSAEV</sequence>
<dbReference type="InterPro" id="IPR012296">
    <property type="entry name" value="Nuclease_put_TT1808"/>
</dbReference>
<dbReference type="PANTHER" id="PTHR36558:SF1">
    <property type="entry name" value="RESTRICTION ENDONUCLEASE DOMAIN-CONTAINING PROTEIN-RELATED"/>
    <property type="match status" value="1"/>
</dbReference>
<dbReference type="InterPro" id="IPR011335">
    <property type="entry name" value="Restrct_endonuc-II-like"/>
</dbReference>
<feature type="domain" description="Putative restriction endonuclease" evidence="1">
    <location>
        <begin position="16"/>
        <end position="178"/>
    </location>
</feature>
<dbReference type="Proteomes" id="UP001497493">
    <property type="component" value="Chromosome"/>
</dbReference>
<dbReference type="CDD" id="cd06260">
    <property type="entry name" value="DUF820-like"/>
    <property type="match status" value="1"/>
</dbReference>
<evidence type="ECO:0000313" key="2">
    <source>
        <dbReference type="EMBL" id="CAL1241068.1"/>
    </source>
</evidence>
<protein>
    <submittedName>
        <fullName evidence="2">Uma2 domain-containing protein</fullName>
    </submittedName>
</protein>
<dbReference type="PANTHER" id="PTHR36558">
    <property type="entry name" value="GLR1098 PROTEIN"/>
    <property type="match status" value="1"/>
</dbReference>
<accession>A0ABM9NKA9</accession>
<proteinExistence type="predicted"/>
<reference evidence="2 3" key="1">
    <citation type="submission" date="2024-04" db="EMBL/GenBank/DDBJ databases">
        <authorList>
            <person name="Cremers G."/>
        </authorList>
    </citation>
    <scope>NUCLEOTIDE SEQUENCE [LARGE SCALE GENOMIC DNA]</scope>
    <source>
        <strain evidence="2">MeCH1-AG</strain>
    </source>
</reference>
<gene>
    <name evidence="2" type="ORF">MECH1_V1_2292</name>
</gene>
<dbReference type="RefSeq" id="WP_348757599.1">
    <property type="nucleotide sequence ID" value="NZ_OZ026884.1"/>
</dbReference>
<dbReference type="Gene3D" id="3.90.1570.10">
    <property type="entry name" value="tt1808, chain A"/>
    <property type="match status" value="1"/>
</dbReference>
<dbReference type="EMBL" id="OZ026884">
    <property type="protein sequence ID" value="CAL1241068.1"/>
    <property type="molecule type" value="Genomic_DNA"/>
</dbReference>
<dbReference type="InterPro" id="IPR008538">
    <property type="entry name" value="Uma2"/>
</dbReference>
<evidence type="ECO:0000259" key="1">
    <source>
        <dbReference type="Pfam" id="PF05685"/>
    </source>
</evidence>
<name>A0ABM9NKA9_9GAMM</name>
<organism evidence="2 3">
    <name type="scientific">Candidatus Methylocalor cossyra</name>
    <dbReference type="NCBI Taxonomy" id="3108543"/>
    <lineage>
        <taxon>Bacteria</taxon>
        <taxon>Pseudomonadati</taxon>
        <taxon>Pseudomonadota</taxon>
        <taxon>Gammaproteobacteria</taxon>
        <taxon>Methylococcales</taxon>
        <taxon>Methylococcaceae</taxon>
        <taxon>Candidatus Methylocalor</taxon>
    </lineage>
</organism>
<keyword evidence="3" id="KW-1185">Reference proteome</keyword>